<dbReference type="PRINTS" id="PR01857">
    <property type="entry name" value="ADAMTSFAMILY"/>
</dbReference>
<organism evidence="20 21">
    <name type="scientific">Cotesia glomerata</name>
    <name type="common">Lepidopteran parasitic wasp</name>
    <name type="synonym">Apanteles glomeratus</name>
    <dbReference type="NCBI Taxonomy" id="32391"/>
    <lineage>
        <taxon>Eukaryota</taxon>
        <taxon>Metazoa</taxon>
        <taxon>Ecdysozoa</taxon>
        <taxon>Arthropoda</taxon>
        <taxon>Hexapoda</taxon>
        <taxon>Insecta</taxon>
        <taxon>Pterygota</taxon>
        <taxon>Neoptera</taxon>
        <taxon>Endopterygota</taxon>
        <taxon>Hymenoptera</taxon>
        <taxon>Apocrita</taxon>
        <taxon>Ichneumonoidea</taxon>
        <taxon>Braconidae</taxon>
        <taxon>Microgastrinae</taxon>
        <taxon>Cotesia</taxon>
    </lineage>
</organism>
<dbReference type="Gene3D" id="2.60.120.830">
    <property type="match status" value="1"/>
</dbReference>
<dbReference type="SMART" id="SM00209">
    <property type="entry name" value="TSP1"/>
    <property type="match status" value="10"/>
</dbReference>
<evidence type="ECO:0000256" key="3">
    <source>
        <dbReference type="ARBA" id="ARBA00022530"/>
    </source>
</evidence>
<feature type="compositionally biased region" description="Basic and acidic residues" evidence="17">
    <location>
        <begin position="75"/>
        <end position="85"/>
    </location>
</feature>
<feature type="binding site" evidence="14">
    <location>
        <position position="126"/>
    </location>
    <ligand>
        <name>Ca(2+)</name>
        <dbReference type="ChEBI" id="CHEBI:29108"/>
        <label>1</label>
    </ligand>
</feature>
<dbReference type="InterPro" id="IPR012314">
    <property type="entry name" value="Pept_M12B_GON-ADAMTSs"/>
</dbReference>
<proteinExistence type="predicted"/>
<dbReference type="Gene3D" id="3.40.390.10">
    <property type="entry name" value="Collagenase (Catalytic Domain)"/>
    <property type="match status" value="1"/>
</dbReference>
<evidence type="ECO:0000313" key="21">
    <source>
        <dbReference type="Proteomes" id="UP000826195"/>
    </source>
</evidence>
<dbReference type="InterPro" id="IPR036383">
    <property type="entry name" value="TSP1_rpt_sf"/>
</dbReference>
<feature type="binding site" evidence="14">
    <location>
        <position position="332"/>
    </location>
    <ligand>
        <name>Ca(2+)</name>
        <dbReference type="ChEBI" id="CHEBI:29108"/>
        <label>1</label>
    </ligand>
</feature>
<dbReference type="PANTHER" id="PTHR13723:SF278">
    <property type="entry name" value="ADAM METALLOPEPTIDASE WITH THROMBOSPONDIN TYPE 1 MOTIF A, ISOFORM B"/>
    <property type="match status" value="1"/>
</dbReference>
<keyword evidence="3" id="KW-0272">Extracellular matrix</keyword>
<feature type="compositionally biased region" description="Low complexity" evidence="17">
    <location>
        <begin position="1155"/>
        <end position="1165"/>
    </location>
</feature>
<accession>A0AAV7IXK0</accession>
<keyword evidence="11 15" id="KW-1015">Disulfide bond</keyword>
<feature type="disulfide bond" evidence="15">
    <location>
        <begin position="249"/>
        <end position="332"/>
    </location>
</feature>
<evidence type="ECO:0000256" key="13">
    <source>
        <dbReference type="PIRSR" id="PIRSR613273-1"/>
    </source>
</evidence>
<dbReference type="SUPFAM" id="SSF82895">
    <property type="entry name" value="TSP-1 type 1 repeat"/>
    <property type="match status" value="10"/>
</dbReference>
<evidence type="ECO:0000259" key="18">
    <source>
        <dbReference type="PROSITE" id="PS50215"/>
    </source>
</evidence>
<dbReference type="InterPro" id="IPR013273">
    <property type="entry name" value="ADAMTS/ADAMTS-like"/>
</dbReference>
<evidence type="ECO:0000256" key="11">
    <source>
        <dbReference type="ARBA" id="ARBA00023157"/>
    </source>
</evidence>
<feature type="region of interest" description="Disordered" evidence="17">
    <location>
        <begin position="1"/>
        <end position="24"/>
    </location>
</feature>
<feature type="disulfide bond" evidence="15">
    <location>
        <begin position="440"/>
        <end position="477"/>
    </location>
</feature>
<sequence length="1577" mass="178602">MTLLLSNYGTAEDASTPLADETNGKIQVGDHRRERRSLSEKNYIDYYPISDNKEERYRRLDEFIRHQREYSSRNQLYDDRSKKNIEEEDLDEDDEEEMMTDSNKESLDINAAWRSRRALPKEYFIEIMVVADAKMIELHGVGLVSYILGLMNTVSRIFKDPSIGNPISLSITKIVKIEEVFGTRQNGTDGIAAAEMLKKFCYWQKHNNPDEPSPEHHDVALLLTREDLCHNIGQRRCDTLGLAELGRMCSPGSSCAIAQDNGLAAAFTIAHEIGHVFNMPHDDDNRCVKFRNRSPIHKVMSRMLDDKTHPWEWSKCSRHYLTEFLESGKANCLLDEPRDMIRSDSGRLPGEDYSENEQCELVFGLGSKICPHIEIDVCKRLWCTAPSSSHQPQCHTQHMPWADGTPCAFGMWCQRGRCVSKRNLIPIDGQWGEWGRYGPCSRSCGGGIKAKRRECNNPPPQNSGNYCIGEHVKYHSCGTKECPPGSPDFREEQCAMWNNHHNVQNLSRDVKWHAKSIKIPQEDRCKLFCQVESNQYYMLNDTVIDGTPCGPDTFDICVNGHCKQAGCDHVLGSNAKLDTCGVCRGDNSTCQRITGAYNSSGVYGYRKVTKIPKGSSYIDIRQLGWGGSHNDSNYLVLRLGEDGEYILNGNYMVMHKKVIVLPGSAIEYSGPGTVVERLNSSRPVGVDLILEILSVGDIVPPQITYEYTVPKRILGSYTWILSDWSSCSHMCQGNKQRRAECRNTEHKDVVSDDYCRREERPQEESQLCNTHCILQWQLTPKSECSKHCGPGTQMVSSRCFQVILNSPNQSARLLRDYACAHLERPSDIRPCVGPCDDVRWSYSDWGTCSVTCGGGVQIRTAKCIDSNGVEVAENTCNASEKILKRFCGSEACPQWTFGEWSPCSTTCGIGKRLRSYWCQVENRIVNQVYCNKLLSAVSEICNAGPCHHWSTGEWSSCSVTCGEGTRRRKVACMNADGTSSDSCAPSEEPESFQTCSREPCPTITTSPIYSSEPTTPDSFDQENEIDSNRIPVYPIYVWRTGTFGACSRSCNGGFKNRIVQCSSPDTHTSAPDDYCDINLRPASRMPCNRHACPLWNTGHWSQCDADCGEGYQHRQVRCQSPRGEILPDRECTTVDKPKHVKKCWNDLDCVTNNQHNHNTNTNNNHNHSHNHNHNNNNNNNNYDNNSNSKGQSRRWRVSNWTPCTKSCGGGIKERRVDCVIRWFNGDKEERVGDEECTRFGFNKPRTHRPCQRIPCDFTWKEGSWSECSADCGDGIQRRAVTCHHINRYGWIDPSPAEGCPLDKKPKSEQHCKLQRCDDKYYWTAGPWRKCSHPCGRKGRQIRRLFCHDRTGTRVARSNCPAEFKPQRKRKCNQRRCGPLTCLEAQRRLKSTKDGEYTLLIGGKNMSIYCHDMGTSEPREYLTLPAGDRENYAEIYDKRLNDPNTCPFGGQRNDSCDCFDNRGTVSGRTMFKRVRIDVAKLIIMANDYTFSWTKGAKRVEYGKAGDCYSRQDCPQGRFSINLTGTALKLAREVTWKPEKSRAHLAINRITDQRILGKCGGYCGFCSPAGDMKLEVHPS</sequence>
<dbReference type="Pfam" id="PF19030">
    <property type="entry name" value="TSP1_ADAMTS"/>
    <property type="match status" value="7"/>
</dbReference>
<keyword evidence="6" id="KW-0732">Signal</keyword>
<comment type="caution">
    <text evidence="16">Lacks conserved residue(s) required for the propagation of feature annotation.</text>
</comment>
<dbReference type="InterPro" id="IPR010294">
    <property type="entry name" value="ADAMTS_spacer1"/>
</dbReference>
<keyword evidence="9 14" id="KW-0862">Zinc</keyword>
<feature type="disulfide bond" evidence="15">
    <location>
        <begin position="201"/>
        <end position="255"/>
    </location>
</feature>
<feature type="disulfide bond" evidence="15">
    <location>
        <begin position="370"/>
        <end position="394"/>
    </location>
</feature>
<dbReference type="FunFam" id="2.20.100.10:FF:000005">
    <property type="entry name" value="ADAM metallopeptidase with thrombospondin type 1 motif 9"/>
    <property type="match status" value="2"/>
</dbReference>
<evidence type="ECO:0000256" key="7">
    <source>
        <dbReference type="ARBA" id="ARBA00022737"/>
    </source>
</evidence>
<feature type="binding site" evidence="14">
    <location>
        <position position="335"/>
    </location>
    <ligand>
        <name>Ca(2+)</name>
        <dbReference type="ChEBI" id="CHEBI:29108"/>
        <label>1</label>
    </ligand>
</feature>
<dbReference type="Proteomes" id="UP000826195">
    <property type="component" value="Unassembled WGS sequence"/>
</dbReference>
<dbReference type="GO" id="GO:0030198">
    <property type="term" value="P:extracellular matrix organization"/>
    <property type="evidence" value="ECO:0007669"/>
    <property type="project" value="InterPro"/>
</dbReference>
<protein>
    <recommendedName>
        <fullName evidence="22">A disintegrin and metalloproteinase with thrombospondin motifs 9</fullName>
    </recommendedName>
</protein>
<dbReference type="FunFam" id="3.40.390.10:FF:000001">
    <property type="entry name" value="A disintegrin and metalloproteinase with thrombospondin motifs 1"/>
    <property type="match status" value="1"/>
</dbReference>
<feature type="disulfide bond" evidence="15">
    <location>
        <begin position="287"/>
        <end position="316"/>
    </location>
</feature>
<keyword evidence="4" id="KW-0645">Protease</keyword>
<evidence type="ECO:0000256" key="6">
    <source>
        <dbReference type="ARBA" id="ARBA00022729"/>
    </source>
</evidence>
<dbReference type="InterPro" id="IPR041645">
    <property type="entry name" value="ADAMTS_CR_2"/>
</dbReference>
<dbReference type="PROSITE" id="PS50092">
    <property type="entry name" value="TSP1"/>
    <property type="match status" value="10"/>
</dbReference>
<dbReference type="InterPro" id="IPR050439">
    <property type="entry name" value="ADAMTS_ADAMTS-like"/>
</dbReference>
<name>A0AAV7IXK0_COTGL</name>
<feature type="disulfide bond" evidence="15">
    <location>
        <begin position="407"/>
        <end position="418"/>
    </location>
</feature>
<feature type="domain" description="Peptidase M12B" evidence="18">
    <location>
        <begin position="123"/>
        <end position="337"/>
    </location>
</feature>
<dbReference type="EMBL" id="JAHXZJ010000374">
    <property type="protein sequence ID" value="KAH0560425.1"/>
    <property type="molecule type" value="Genomic_DNA"/>
</dbReference>
<comment type="caution">
    <text evidence="20">The sequence shown here is derived from an EMBL/GenBank/DDBJ whole genome shotgun (WGS) entry which is preliminary data.</text>
</comment>
<dbReference type="InterPro" id="IPR001590">
    <property type="entry name" value="Peptidase_M12B"/>
</dbReference>
<feature type="active site" evidence="13 16">
    <location>
        <position position="272"/>
    </location>
</feature>
<dbReference type="PANTHER" id="PTHR13723">
    <property type="entry name" value="ADAMTS A DISINTEGRIN AND METALLOPROTEASE WITH THROMBOSPONDIN MOTIFS PROTEASE"/>
    <property type="match status" value="1"/>
</dbReference>
<evidence type="ECO:0008006" key="22">
    <source>
        <dbReference type="Google" id="ProtNLM"/>
    </source>
</evidence>
<feature type="binding site" evidence="14">
    <location>
        <position position="218"/>
    </location>
    <ligand>
        <name>Ca(2+)</name>
        <dbReference type="ChEBI" id="CHEBI:29108"/>
        <label>1</label>
    </ligand>
</feature>
<comment type="cofactor">
    <cofactor evidence="14">
        <name>Zn(2+)</name>
        <dbReference type="ChEBI" id="CHEBI:29105"/>
    </cofactor>
    <text evidence="14">Binds 1 zinc ion per subunit.</text>
</comment>
<feature type="region of interest" description="Disordered" evidence="17">
    <location>
        <begin position="75"/>
        <end position="103"/>
    </location>
</feature>
<keyword evidence="12" id="KW-0325">Glycoprotein</keyword>
<dbReference type="Gene3D" id="3.40.1620.60">
    <property type="match status" value="2"/>
</dbReference>
<keyword evidence="14" id="KW-0106">Calcium</keyword>
<comment type="subcellular location">
    <subcellularLocation>
        <location evidence="1">Secreted</location>
        <location evidence="1">Extracellular space</location>
        <location evidence="1">Extracellular matrix</location>
    </subcellularLocation>
</comment>
<dbReference type="Gene3D" id="2.20.100.10">
    <property type="entry name" value="Thrombospondin type-1 (TSP1) repeat"/>
    <property type="match status" value="9"/>
</dbReference>
<dbReference type="Pfam" id="PF08685">
    <property type="entry name" value="GON"/>
    <property type="match status" value="1"/>
</dbReference>
<feature type="compositionally biased region" description="Low complexity" evidence="17">
    <location>
        <begin position="1173"/>
        <end position="1188"/>
    </location>
</feature>
<evidence type="ECO:0000256" key="8">
    <source>
        <dbReference type="ARBA" id="ARBA00022801"/>
    </source>
</evidence>
<keyword evidence="10" id="KW-0482">Metalloprotease</keyword>
<feature type="binding site" evidence="14 16">
    <location>
        <position position="275"/>
    </location>
    <ligand>
        <name>Zn(2+)</name>
        <dbReference type="ChEBI" id="CHEBI:29105"/>
        <note>catalytic</note>
    </ligand>
</feature>
<feature type="disulfide bond" evidence="15">
    <location>
        <begin position="229"/>
        <end position="237"/>
    </location>
</feature>
<evidence type="ECO:0000256" key="5">
    <source>
        <dbReference type="ARBA" id="ARBA00022723"/>
    </source>
</evidence>
<evidence type="ECO:0000256" key="4">
    <source>
        <dbReference type="ARBA" id="ARBA00022670"/>
    </source>
</evidence>
<dbReference type="Pfam" id="PF01421">
    <property type="entry name" value="Reprolysin"/>
    <property type="match status" value="1"/>
</dbReference>
<dbReference type="GO" id="GO:0008270">
    <property type="term" value="F:zinc ion binding"/>
    <property type="evidence" value="ECO:0007669"/>
    <property type="project" value="InterPro"/>
</dbReference>
<feature type="binding site" evidence="14">
    <location>
        <position position="126"/>
    </location>
    <ligand>
        <name>Ca(2+)</name>
        <dbReference type="ChEBI" id="CHEBI:29108"/>
        <label>2</label>
    </ligand>
</feature>
<evidence type="ECO:0000256" key="17">
    <source>
        <dbReference type="SAM" id="MobiDB-lite"/>
    </source>
</evidence>
<evidence type="ECO:0000259" key="19">
    <source>
        <dbReference type="PROSITE" id="PS51046"/>
    </source>
</evidence>
<dbReference type="Pfam" id="PF17771">
    <property type="entry name" value="ADAMTS_CR_2"/>
    <property type="match status" value="1"/>
</dbReference>
<feature type="binding site" evidence="14 16">
    <location>
        <position position="271"/>
    </location>
    <ligand>
        <name>Zn(2+)</name>
        <dbReference type="ChEBI" id="CHEBI:29105"/>
        <note>catalytic</note>
    </ligand>
</feature>
<keyword evidence="7" id="KW-0677">Repeat</keyword>
<evidence type="ECO:0000256" key="15">
    <source>
        <dbReference type="PIRSR" id="PIRSR613273-3"/>
    </source>
</evidence>
<dbReference type="InterPro" id="IPR057401">
    <property type="entry name" value="Adt-1/2-like_dom"/>
</dbReference>
<dbReference type="GO" id="GO:0006508">
    <property type="term" value="P:proteolysis"/>
    <property type="evidence" value="ECO:0007669"/>
    <property type="project" value="UniProtKB-KW"/>
</dbReference>
<feature type="disulfide bond" evidence="15">
    <location>
        <begin position="455"/>
        <end position="467"/>
    </location>
</feature>
<keyword evidence="2" id="KW-0964">Secreted</keyword>
<evidence type="ECO:0000256" key="1">
    <source>
        <dbReference type="ARBA" id="ARBA00004498"/>
    </source>
</evidence>
<evidence type="ECO:0000256" key="10">
    <source>
        <dbReference type="ARBA" id="ARBA00023049"/>
    </source>
</evidence>
<gene>
    <name evidence="20" type="ORF">KQX54_004447</name>
</gene>
<evidence type="ECO:0000313" key="20">
    <source>
        <dbReference type="EMBL" id="KAH0560425.1"/>
    </source>
</evidence>
<evidence type="ECO:0000256" key="14">
    <source>
        <dbReference type="PIRSR" id="PIRSR613273-2"/>
    </source>
</evidence>
<evidence type="ECO:0000256" key="16">
    <source>
        <dbReference type="PROSITE-ProRule" id="PRU00276"/>
    </source>
</evidence>
<feature type="region of interest" description="Disordered" evidence="17">
    <location>
        <begin position="1155"/>
        <end position="1195"/>
    </location>
</feature>
<dbReference type="Pfam" id="PF25379">
    <property type="entry name" value="Adt-1"/>
    <property type="match status" value="1"/>
</dbReference>
<feature type="domain" description="GON" evidence="19">
    <location>
        <begin position="1377"/>
        <end position="1577"/>
    </location>
</feature>
<feature type="binding site" evidence="14 16">
    <location>
        <position position="281"/>
    </location>
    <ligand>
        <name>Zn(2+)</name>
        <dbReference type="ChEBI" id="CHEBI:29105"/>
        <note>catalytic</note>
    </ligand>
</feature>
<reference evidence="20 21" key="1">
    <citation type="journal article" date="2021" name="J. Hered.">
        <title>A chromosome-level genome assembly of the parasitoid wasp, Cotesia glomerata (Hymenoptera: Braconidae).</title>
        <authorList>
            <person name="Pinto B.J."/>
            <person name="Weis J.J."/>
            <person name="Gamble T."/>
            <person name="Ode P.J."/>
            <person name="Paul R."/>
            <person name="Zaspel J.M."/>
        </authorList>
    </citation>
    <scope>NUCLEOTIDE SEQUENCE [LARGE SCALE GENOMIC DNA]</scope>
    <source>
        <strain evidence="20">CgM1</strain>
    </source>
</reference>
<keyword evidence="5 14" id="KW-0479">Metal-binding</keyword>
<keyword evidence="21" id="KW-1185">Reference proteome</keyword>
<dbReference type="CDD" id="cd04273">
    <property type="entry name" value="ZnMc_ADAMTS_like"/>
    <property type="match status" value="1"/>
</dbReference>
<keyword evidence="8" id="KW-0378">Hydrolase</keyword>
<evidence type="ECO:0000256" key="2">
    <source>
        <dbReference type="ARBA" id="ARBA00022525"/>
    </source>
</evidence>
<feature type="disulfide bond" evidence="15">
    <location>
        <begin position="378"/>
        <end position="413"/>
    </location>
</feature>
<feature type="binding site" evidence="14">
    <location>
        <position position="335"/>
    </location>
    <ligand>
        <name>Ca(2+)</name>
        <dbReference type="ChEBI" id="CHEBI:29108"/>
        <label>2</label>
    </ligand>
</feature>
<dbReference type="InterPro" id="IPR000884">
    <property type="entry name" value="TSP1_rpt"/>
</dbReference>
<dbReference type="PROSITE" id="PS51046">
    <property type="entry name" value="GON"/>
    <property type="match status" value="1"/>
</dbReference>
<dbReference type="Pfam" id="PF05986">
    <property type="entry name" value="ADAMTS_spacer1"/>
    <property type="match status" value="1"/>
</dbReference>
<feature type="compositionally biased region" description="Acidic residues" evidence="17">
    <location>
        <begin position="86"/>
        <end position="99"/>
    </location>
</feature>
<evidence type="ECO:0000256" key="9">
    <source>
        <dbReference type="ARBA" id="ARBA00022833"/>
    </source>
</evidence>
<dbReference type="PROSITE" id="PS50215">
    <property type="entry name" value="ADAM_MEPRO"/>
    <property type="match status" value="1"/>
</dbReference>
<dbReference type="InterPro" id="IPR024079">
    <property type="entry name" value="MetalloPept_cat_dom_sf"/>
</dbReference>
<dbReference type="Pfam" id="PF00090">
    <property type="entry name" value="TSP_1"/>
    <property type="match status" value="2"/>
</dbReference>
<dbReference type="GO" id="GO:0004222">
    <property type="term" value="F:metalloendopeptidase activity"/>
    <property type="evidence" value="ECO:0007669"/>
    <property type="project" value="InterPro"/>
</dbReference>
<dbReference type="FunFam" id="2.20.100.10:FF:000001">
    <property type="entry name" value="semaphorin-5A isoform X1"/>
    <property type="match status" value="1"/>
</dbReference>
<feature type="disulfide bond" evidence="15">
    <location>
        <begin position="444"/>
        <end position="482"/>
    </location>
</feature>
<feature type="disulfide bond" evidence="15">
    <location>
        <begin position="359"/>
        <end position="383"/>
    </location>
</feature>
<evidence type="ECO:0000256" key="12">
    <source>
        <dbReference type="ARBA" id="ARBA00023180"/>
    </source>
</evidence>
<dbReference type="SUPFAM" id="SSF55486">
    <property type="entry name" value="Metalloproteases ('zincins'), catalytic domain"/>
    <property type="match status" value="1"/>
</dbReference>